<gene>
    <name evidence="2" type="ORF">CB5_LOCUS29585</name>
</gene>
<dbReference type="EMBL" id="CAJEUB010000014">
    <property type="protein sequence ID" value="CAD1846374.1"/>
    <property type="molecule type" value="Genomic_DNA"/>
</dbReference>
<dbReference type="PANTHER" id="PTHR34670">
    <property type="entry name" value="EXPRESSED PROTEIN"/>
    <property type="match status" value="1"/>
</dbReference>
<name>A0A6V7QT35_ANACO</name>
<protein>
    <submittedName>
        <fullName evidence="2">Uncharacterized protein</fullName>
    </submittedName>
</protein>
<feature type="region of interest" description="Disordered" evidence="1">
    <location>
        <begin position="58"/>
        <end position="107"/>
    </location>
</feature>
<proteinExistence type="predicted"/>
<sequence length="107" mass="11364">MEGLIPFVYRTIIHYTNGEQTPIGGNPAFNESPSNSYMRLAGDSGRFQASEIIHIFSPPPSGMPPVASAGAQQSPRWRPAASGIVAASGGAAQSPRRRPNSMARRQA</sequence>
<evidence type="ECO:0000256" key="1">
    <source>
        <dbReference type="SAM" id="MobiDB-lite"/>
    </source>
</evidence>
<dbReference type="PANTHER" id="PTHR34670:SF17">
    <property type="entry name" value="OS01G0143900 PROTEIN"/>
    <property type="match status" value="1"/>
</dbReference>
<dbReference type="AlphaFoldDB" id="A0A6V7QT35"/>
<reference evidence="2" key="1">
    <citation type="submission" date="2020-07" db="EMBL/GenBank/DDBJ databases">
        <authorList>
            <person name="Lin J."/>
        </authorList>
    </citation>
    <scope>NUCLEOTIDE SEQUENCE</scope>
</reference>
<feature type="compositionally biased region" description="Low complexity" evidence="1">
    <location>
        <begin position="80"/>
        <end position="94"/>
    </location>
</feature>
<organism evidence="2">
    <name type="scientific">Ananas comosus var. bracteatus</name>
    <name type="common">red pineapple</name>
    <dbReference type="NCBI Taxonomy" id="296719"/>
    <lineage>
        <taxon>Eukaryota</taxon>
        <taxon>Viridiplantae</taxon>
        <taxon>Streptophyta</taxon>
        <taxon>Embryophyta</taxon>
        <taxon>Tracheophyta</taxon>
        <taxon>Spermatophyta</taxon>
        <taxon>Magnoliopsida</taxon>
        <taxon>Liliopsida</taxon>
        <taxon>Poales</taxon>
        <taxon>Bromeliaceae</taxon>
        <taxon>Bromelioideae</taxon>
        <taxon>Ananas</taxon>
    </lineage>
</organism>
<evidence type="ECO:0000313" key="2">
    <source>
        <dbReference type="EMBL" id="CAD1846374.1"/>
    </source>
</evidence>
<accession>A0A6V7QT35</accession>